<dbReference type="Proteomes" id="UP000054524">
    <property type="component" value="Unassembled WGS sequence"/>
</dbReference>
<keyword evidence="7" id="KW-0396">Initiation factor</keyword>
<name>H8ZEJ2_NEMA1</name>
<evidence type="ECO:0000256" key="2">
    <source>
        <dbReference type="ARBA" id="ARBA00023015"/>
    </source>
</evidence>
<accession>A0A086J0J7</accession>
<evidence type="ECO:0000256" key="3">
    <source>
        <dbReference type="ARBA" id="ARBA00023163"/>
    </source>
</evidence>
<dbReference type="EMBL" id="JH604637">
    <property type="protein sequence ID" value="EHY64957.1"/>
    <property type="molecule type" value="Genomic_DNA"/>
</dbReference>
<organism evidence="7">
    <name type="scientific">Nematocida ausubeli (strain ATCC PRA-371 / ERTm2)</name>
    <name type="common">Nematode killer fungus</name>
    <dbReference type="NCBI Taxonomy" id="1913371"/>
    <lineage>
        <taxon>Eukaryota</taxon>
        <taxon>Fungi</taxon>
        <taxon>Fungi incertae sedis</taxon>
        <taxon>Microsporidia</taxon>
        <taxon>Nematocida</taxon>
    </lineage>
</organism>
<evidence type="ECO:0000256" key="1">
    <source>
        <dbReference type="ARBA" id="ARBA00004123"/>
    </source>
</evidence>
<dbReference type="CDD" id="cd07978">
    <property type="entry name" value="HFD_TAF13"/>
    <property type="match status" value="1"/>
</dbReference>
<keyword evidence="3" id="KW-0804">Transcription</keyword>
<dbReference type="PANTHER" id="PTHR11380">
    <property type="entry name" value="TRANSCRIPTION INITIATION FACTOR TFIID/SUPT3-RELATED"/>
    <property type="match status" value="1"/>
</dbReference>
<dbReference type="PANTHER" id="PTHR11380:SF5">
    <property type="entry name" value="TRANSCRIPTION INITIATION FACTOR TFIID SUBUNIT 13"/>
    <property type="match status" value="1"/>
</dbReference>
<evidence type="ECO:0000256" key="6">
    <source>
        <dbReference type="ARBA" id="ARBA00040136"/>
    </source>
</evidence>
<dbReference type="OrthoDB" id="10266074at2759"/>
<dbReference type="EMBL" id="AKIJ01000004">
    <property type="protein sequence ID" value="KFG25665.1"/>
    <property type="molecule type" value="Genomic_DNA"/>
</dbReference>
<dbReference type="Gene3D" id="1.10.20.10">
    <property type="entry name" value="Histone, subunit A"/>
    <property type="match status" value="1"/>
</dbReference>
<dbReference type="Pfam" id="PF02269">
    <property type="entry name" value="TFIID-18kDa"/>
    <property type="match status" value="1"/>
</dbReference>
<dbReference type="InterPro" id="IPR009072">
    <property type="entry name" value="Histone-fold"/>
</dbReference>
<keyword evidence="4" id="KW-0539">Nucleus</keyword>
<dbReference type="GO" id="GO:0003743">
    <property type="term" value="F:translation initiation factor activity"/>
    <property type="evidence" value="ECO:0007669"/>
    <property type="project" value="UniProtKB-KW"/>
</dbReference>
<evidence type="ECO:0000313" key="8">
    <source>
        <dbReference type="EMBL" id="KFG25665.1"/>
    </source>
</evidence>
<reference evidence="7" key="1">
    <citation type="submission" date="2011-03" db="EMBL/GenBank/DDBJ databases">
        <title>The Genome Sequence of Nematocida sp1 strain ERTm2.</title>
        <authorList>
            <consortium name="The Broad Institute Genome Sequencing Platform"/>
            <consortium name="The Broad Institute Genome Sequencing Center for Infectious Disease"/>
            <person name="Cuomo C."/>
            <person name="Troemel E."/>
            <person name="Young S.K."/>
            <person name="Zeng Q."/>
            <person name="Gargeya S."/>
            <person name="Fitzgerald M."/>
            <person name="Haas B."/>
            <person name="Abouelleil A."/>
            <person name="Alvarado L."/>
            <person name="Arachchi H.M."/>
            <person name="Berlin A."/>
            <person name="Brown A."/>
            <person name="Chapman S.B."/>
            <person name="Chen Z."/>
            <person name="Dunbar C."/>
            <person name="Freedman E."/>
            <person name="Gearin G."/>
            <person name="Gellesch M."/>
            <person name="Goldberg J."/>
            <person name="Griggs A."/>
            <person name="Gujja S."/>
            <person name="Heilman E.R."/>
            <person name="Heiman D."/>
            <person name="Howarth C."/>
            <person name="Larson L."/>
            <person name="Lui A."/>
            <person name="MacDonald P.J.P."/>
            <person name="Mehta T."/>
            <person name="Montmayeur A."/>
            <person name="Murphy C."/>
            <person name="Neiman D."/>
            <person name="Pearson M."/>
            <person name="Priest M."/>
            <person name="Roberts A."/>
            <person name="Saif S."/>
            <person name="Shea T."/>
            <person name="Shenoy N."/>
            <person name="Sisk P."/>
            <person name="Stolte C."/>
            <person name="Sykes S."/>
            <person name="White J."/>
            <person name="Yandava C."/>
            <person name="Wortman J."/>
            <person name="Nusbaum C."/>
            <person name="Birren B."/>
        </authorList>
    </citation>
    <scope>NUCLEOTIDE SEQUENCE</scope>
    <source>
        <strain evidence="7">ERTm2</strain>
    </source>
</reference>
<dbReference type="Proteomes" id="UP000005622">
    <property type="component" value="Unassembled WGS sequence"/>
</dbReference>
<dbReference type="HOGENOM" id="CLU_076665_4_1_1"/>
<dbReference type="GO" id="GO:0005634">
    <property type="term" value="C:nucleus"/>
    <property type="evidence" value="ECO:0007669"/>
    <property type="project" value="UniProtKB-SubCell"/>
</dbReference>
<comment type="similarity">
    <text evidence="5">Belongs to the TAF13 family.</text>
</comment>
<reference evidence="8 9" key="3">
    <citation type="journal article" date="2014" name="Genome Announc.">
        <title>Genome Sequence of the Microsporidian Species Nematocida sp1 Strain ERTm6 (ATCC PRA-372).</title>
        <authorList>
            <person name="Bakowski M.A."/>
            <person name="Priest M."/>
            <person name="Young S."/>
            <person name="Cuomo C.A."/>
            <person name="Troemel E.R."/>
        </authorList>
    </citation>
    <scope>NUCLEOTIDE SEQUENCE [LARGE SCALE GENOMIC DNA]</scope>
    <source>
        <strain evidence="8 9">ERTm6</strain>
    </source>
</reference>
<dbReference type="InterPro" id="IPR003195">
    <property type="entry name" value="TFIID_TAF13"/>
</dbReference>
<dbReference type="STRING" id="944018.H8ZEJ2"/>
<protein>
    <recommendedName>
        <fullName evidence="6">Transcription initiation factor TFIID subunit 13</fullName>
    </recommendedName>
</protein>
<dbReference type="AlphaFoldDB" id="H8ZEJ2"/>
<keyword evidence="2" id="KW-0805">Transcription regulation</keyword>
<proteinExistence type="inferred from homology"/>
<reference evidence="8" key="2">
    <citation type="submission" date="2012-10" db="EMBL/GenBank/DDBJ databases">
        <authorList>
            <consortium name="The Broad Institute Genome Sequencing Platform"/>
            <consortium name="The Broad Institute Genome Sequencing Center for Infectious Disease"/>
            <person name="Cuomo C."/>
            <person name="Troemel E."/>
            <person name="Walker B."/>
            <person name="Young S.K."/>
            <person name="Zeng Q."/>
            <person name="Gargeya S."/>
            <person name="Fitzgerald M."/>
            <person name="Haas B."/>
            <person name="Abouelleil A."/>
            <person name="Alvarado L."/>
            <person name="Arachchi H.M."/>
            <person name="Berlin A.M."/>
            <person name="Chapman S.B."/>
            <person name="Goldberg J."/>
            <person name="Griggs A."/>
            <person name="Gujja S."/>
            <person name="Hansen M."/>
            <person name="Howarth C."/>
            <person name="Imamovic A."/>
            <person name="Larimer J."/>
            <person name="McCowan C."/>
            <person name="Murphy C."/>
            <person name="Neiman D."/>
            <person name="Pearson M."/>
            <person name="Priest M."/>
            <person name="Roberts A."/>
            <person name="Saif S."/>
            <person name="Shea T."/>
            <person name="Sisk P."/>
            <person name="Sykes S."/>
            <person name="Wortman J."/>
            <person name="Nusbaum C."/>
            <person name="Birren B."/>
        </authorList>
    </citation>
    <scope>NUCLEOTIDE SEQUENCE</scope>
    <source>
        <strain evidence="8">ERTm6</strain>
    </source>
</reference>
<dbReference type="GO" id="GO:0006366">
    <property type="term" value="P:transcription by RNA polymerase II"/>
    <property type="evidence" value="ECO:0007669"/>
    <property type="project" value="InterPro"/>
</dbReference>
<evidence type="ECO:0000256" key="4">
    <source>
        <dbReference type="ARBA" id="ARBA00023242"/>
    </source>
</evidence>
<comment type="subcellular location">
    <subcellularLocation>
        <location evidence="1">Nucleus</location>
    </subcellularLocation>
</comment>
<keyword evidence="7" id="KW-0648">Protein biosynthesis</keyword>
<evidence type="ECO:0000313" key="7">
    <source>
        <dbReference type="EMBL" id="EHY64957.1"/>
    </source>
</evidence>
<evidence type="ECO:0000313" key="9">
    <source>
        <dbReference type="Proteomes" id="UP000054524"/>
    </source>
</evidence>
<sequence length="102" mass="12289">MKERKPNFIREIRMLMYSLGDTMNPRLDSATVIHDYLCHYLTNILEKAKNVSKCRGRTKTDDLMYTIKRDRRKYTRAKELLVTNEELKKARKPFEYDAIEKE</sequence>
<dbReference type="SUPFAM" id="SSF47113">
    <property type="entry name" value="Histone-fold"/>
    <property type="match status" value="1"/>
</dbReference>
<evidence type="ECO:0000256" key="5">
    <source>
        <dbReference type="ARBA" id="ARBA00038392"/>
    </source>
</evidence>
<dbReference type="GO" id="GO:0046982">
    <property type="term" value="F:protein heterodimerization activity"/>
    <property type="evidence" value="ECO:0007669"/>
    <property type="project" value="InterPro"/>
</dbReference>
<keyword evidence="9" id="KW-1185">Reference proteome</keyword>
<accession>H8ZEJ2</accession>
<gene>
    <name evidence="7" type="ORF">NERG_02013</name>
    <name evidence="8" type="ORF">NESG_01644</name>
</gene>